<gene>
    <name evidence="4" type="ORF">IWX90DRAFT_485431</name>
</gene>
<feature type="compositionally biased region" description="Low complexity" evidence="1">
    <location>
        <begin position="197"/>
        <end position="213"/>
    </location>
</feature>
<dbReference type="Pfam" id="PF25871">
    <property type="entry name" value="HTH_76"/>
    <property type="match status" value="1"/>
</dbReference>
<evidence type="ECO:0000313" key="4">
    <source>
        <dbReference type="EMBL" id="KAK8169491.1"/>
    </source>
</evidence>
<evidence type="ECO:0000259" key="3">
    <source>
        <dbReference type="Pfam" id="PF25871"/>
    </source>
</evidence>
<dbReference type="Proteomes" id="UP001456524">
    <property type="component" value="Unassembled WGS sequence"/>
</dbReference>
<dbReference type="InterPro" id="IPR040554">
    <property type="entry name" value="KPWE_PEX14_dom"/>
</dbReference>
<dbReference type="PANTHER" id="PTHR36855:SF1">
    <property type="entry name" value="PEROXISOME MEMBRANE ANCHOR PROTEIN PEX14P N-TERMINAL DOMAIN-CONTAINING PROTEIN"/>
    <property type="match status" value="1"/>
</dbReference>
<proteinExistence type="predicted"/>
<reference evidence="4 5" key="1">
    <citation type="journal article" date="2022" name="G3 (Bethesda)">
        <title>Enemy or ally: a genomic approach to elucidate the lifestyle of Phyllosticta citrichinaensis.</title>
        <authorList>
            <person name="Buijs V.A."/>
            <person name="Groenewald J.Z."/>
            <person name="Haridas S."/>
            <person name="LaButti K.M."/>
            <person name="Lipzen A."/>
            <person name="Martin F.M."/>
            <person name="Barry K."/>
            <person name="Grigoriev I.V."/>
            <person name="Crous P.W."/>
            <person name="Seidl M.F."/>
        </authorList>
    </citation>
    <scope>NUCLEOTIDE SEQUENCE [LARGE SCALE GENOMIC DNA]</scope>
    <source>
        <strain evidence="4 5">CBS 129764</strain>
    </source>
</reference>
<evidence type="ECO:0000259" key="2">
    <source>
        <dbReference type="Pfam" id="PF17733"/>
    </source>
</evidence>
<comment type="caution">
    <text evidence="4">The sequence shown here is derived from an EMBL/GenBank/DDBJ whole genome shotgun (WGS) entry which is preliminary data.</text>
</comment>
<feature type="compositionally biased region" description="Low complexity" evidence="1">
    <location>
        <begin position="122"/>
        <end position="145"/>
    </location>
</feature>
<organism evidence="4 5">
    <name type="scientific">Phyllosticta citrichinensis</name>
    <dbReference type="NCBI Taxonomy" id="1130410"/>
    <lineage>
        <taxon>Eukaryota</taxon>
        <taxon>Fungi</taxon>
        <taxon>Dikarya</taxon>
        <taxon>Ascomycota</taxon>
        <taxon>Pezizomycotina</taxon>
        <taxon>Dothideomycetes</taxon>
        <taxon>Dothideomycetes incertae sedis</taxon>
        <taxon>Botryosphaeriales</taxon>
        <taxon>Phyllostictaceae</taxon>
        <taxon>Phyllosticta</taxon>
    </lineage>
</organism>
<evidence type="ECO:0000313" key="5">
    <source>
        <dbReference type="Proteomes" id="UP001456524"/>
    </source>
</evidence>
<feature type="region of interest" description="Disordered" evidence="1">
    <location>
        <begin position="80"/>
        <end position="145"/>
    </location>
</feature>
<name>A0ABR1XVT4_9PEZI</name>
<dbReference type="InterPro" id="IPR058841">
    <property type="entry name" value="HTH_76"/>
</dbReference>
<feature type="domain" description="PEX14-like helix-turn-helix" evidence="3">
    <location>
        <begin position="14"/>
        <end position="78"/>
    </location>
</feature>
<protein>
    <submittedName>
        <fullName evidence="4">Uncharacterized protein</fullName>
    </submittedName>
</protein>
<evidence type="ECO:0000256" key="1">
    <source>
        <dbReference type="SAM" id="MobiDB-lite"/>
    </source>
</evidence>
<feature type="compositionally biased region" description="Low complexity" evidence="1">
    <location>
        <begin position="86"/>
        <end position="114"/>
    </location>
</feature>
<accession>A0ABR1XVT4</accession>
<feature type="domain" description="Peroxisomal membrane protein PEX14-like KPWE" evidence="2">
    <location>
        <begin position="146"/>
        <end position="193"/>
    </location>
</feature>
<keyword evidence="5" id="KW-1185">Reference proteome</keyword>
<sequence length="225" mass="23221">MASPQAEAPAASDNIYAQVDGYPWDSDREFQGGLSAILGANPSADQAIELTLRARCFYYTRKFDIPVDFDAYKAYRASIPSPSPITPVTTNGLATPTSSSSNSTSPQPQTQLQPAAPPSSTPPQTQAFSSSASAPAASSSGPDDAPYPISFAHIVELITTGQPIPGIKEIPDTVLEGQGTTPAAAKRRKPWERSEDATAGAAAAAAGAGSESASRPDAAEAQRAQ</sequence>
<dbReference type="EMBL" id="JBBWUH010000004">
    <property type="protein sequence ID" value="KAK8169491.1"/>
    <property type="molecule type" value="Genomic_DNA"/>
</dbReference>
<dbReference type="PANTHER" id="PTHR36855">
    <property type="entry name" value="CHROMOSOME 10, WHOLE GENOME SHOTGUN SEQUENCE"/>
    <property type="match status" value="1"/>
</dbReference>
<dbReference type="Pfam" id="PF17733">
    <property type="entry name" value="KPWE_dom"/>
    <property type="match status" value="1"/>
</dbReference>
<feature type="region of interest" description="Disordered" evidence="1">
    <location>
        <begin position="166"/>
        <end position="225"/>
    </location>
</feature>